<evidence type="ECO:0000259" key="2">
    <source>
        <dbReference type="Pfam" id="PF09359"/>
    </source>
</evidence>
<proteinExistence type="predicted"/>
<feature type="region of interest" description="Disordered" evidence="1">
    <location>
        <begin position="150"/>
        <end position="191"/>
    </location>
</feature>
<name>A0A1X6X3E4_9MICO</name>
<feature type="domain" description="VTC" evidence="2">
    <location>
        <begin position="62"/>
        <end position="323"/>
    </location>
</feature>
<dbReference type="EMBL" id="FWFG01000083">
    <property type="protein sequence ID" value="SLM93321.1"/>
    <property type="molecule type" value="Genomic_DNA"/>
</dbReference>
<dbReference type="InterPro" id="IPR018966">
    <property type="entry name" value="VTC_domain"/>
</dbReference>
<keyword evidence="4" id="KW-1185">Reference proteome</keyword>
<evidence type="ECO:0000313" key="4">
    <source>
        <dbReference type="Proteomes" id="UP000195981"/>
    </source>
</evidence>
<feature type="compositionally biased region" description="Low complexity" evidence="1">
    <location>
        <begin position="174"/>
        <end position="191"/>
    </location>
</feature>
<dbReference type="Proteomes" id="UP000195981">
    <property type="component" value="Unassembled WGS sequence"/>
</dbReference>
<sequence length="342" mass="36230">MTAADRPHGRRAARMPQPISVRAALAEATALHGIAELPPIGLDELPPIGLDELTARASLMTRTDRKYLVPIASAHRLLHALDGDVRVLEIGGARTFGYRSTYYDTADLVSYRTAATGRRRRFKVRRRDYLDTGASFLEVKTLTGRGQSAKVRAELAASGDRGAMPPAPAPAPAPARTTATATAPAPALPLPSDTAALTGALRKFVDTAVADAGVPSPEAALLPQLRTEYDRTTLLVESEGARLTIDGALTWTDLLTGAEADAEESAPVPPRAAAPDAGRHQLAGMVVVETKSGSRAGTADRLLWLAGHRPVRISKYATGLALLRGDLSANRWHRTLGTLRAA</sequence>
<reference evidence="3 4" key="1">
    <citation type="submission" date="2017-02" db="EMBL/GenBank/DDBJ databases">
        <authorList>
            <person name="Peterson S.W."/>
        </authorList>
    </citation>
    <scope>NUCLEOTIDE SEQUENCE [LARGE SCALE GENOMIC DNA]</scope>
    <source>
        <strain evidence="3 4">CIP104813</strain>
    </source>
</reference>
<dbReference type="RefSeq" id="WP_234992183.1">
    <property type="nucleotide sequence ID" value="NZ_FWFG01000083.1"/>
</dbReference>
<protein>
    <recommendedName>
        <fullName evidence="2">VTC domain-containing protein</fullName>
    </recommendedName>
</protein>
<dbReference type="AlphaFoldDB" id="A0A1X6X3E4"/>
<dbReference type="Pfam" id="PF09359">
    <property type="entry name" value="VTC"/>
    <property type="match status" value="1"/>
</dbReference>
<accession>A0A1X6X3E4</accession>
<evidence type="ECO:0000313" key="3">
    <source>
        <dbReference type="EMBL" id="SLM93321.1"/>
    </source>
</evidence>
<gene>
    <name evidence="3" type="ORF">FM110_09665</name>
</gene>
<evidence type="ECO:0000256" key="1">
    <source>
        <dbReference type="SAM" id="MobiDB-lite"/>
    </source>
</evidence>
<organism evidence="3 4">
    <name type="scientific">Brachybacterium nesterenkovii</name>
    <dbReference type="NCBI Taxonomy" id="47847"/>
    <lineage>
        <taxon>Bacteria</taxon>
        <taxon>Bacillati</taxon>
        <taxon>Actinomycetota</taxon>
        <taxon>Actinomycetes</taxon>
        <taxon>Micrococcales</taxon>
        <taxon>Dermabacteraceae</taxon>
        <taxon>Brachybacterium</taxon>
    </lineage>
</organism>